<sequence length="350" mass="38289">RLPIEEKEGSRTKWDLGRFAGKFAGAVKDKAEEVVDELETLGKHAVETIKERLPTEQKEGSRTRWGFGRLSGKLDRAVKDKSVQAVDDLESLSQDAGSRWGLGRWVGKVVGAVKEKTEKAVDRLETLGETAVETIKEKGDNMEISQSLSDVKVPTDWNNNLELPVSTSDMIPKPMYDESSLSVSSPSKEVIEKELQQAMDEFNAKQKEGLDEESLNIHLGDSDSGAPAPVADFDVNSGDAFDVAQPNPDISFNVNDADDSFGVQEHQIIPEHSFDATQQEIVPQTLDLNVEKNQEPIENTLDFGSVDMLPAKPAVAESTPQEETFKVDGSSSVDAQTGPAKEDVMTINFG</sequence>
<proteinExistence type="predicted"/>
<dbReference type="EMBL" id="KB200245">
    <property type="protein sequence ID" value="ESP02438.1"/>
    <property type="molecule type" value="Genomic_DNA"/>
</dbReference>
<dbReference type="RefSeq" id="XP_009046873.1">
    <property type="nucleotide sequence ID" value="XM_009048625.1"/>
</dbReference>
<keyword evidence="3" id="KW-1185">Reference proteome</keyword>
<feature type="region of interest" description="Disordered" evidence="1">
    <location>
        <begin position="314"/>
        <end position="350"/>
    </location>
</feature>
<reference evidence="2 3" key="1">
    <citation type="journal article" date="2013" name="Nature">
        <title>Insights into bilaterian evolution from three spiralian genomes.</title>
        <authorList>
            <person name="Simakov O."/>
            <person name="Marletaz F."/>
            <person name="Cho S.J."/>
            <person name="Edsinger-Gonzales E."/>
            <person name="Havlak P."/>
            <person name="Hellsten U."/>
            <person name="Kuo D.H."/>
            <person name="Larsson T."/>
            <person name="Lv J."/>
            <person name="Arendt D."/>
            <person name="Savage R."/>
            <person name="Osoegawa K."/>
            <person name="de Jong P."/>
            <person name="Grimwood J."/>
            <person name="Chapman J.A."/>
            <person name="Shapiro H."/>
            <person name="Aerts A."/>
            <person name="Otillar R.P."/>
            <person name="Terry A.Y."/>
            <person name="Boore J.L."/>
            <person name="Grigoriev I.V."/>
            <person name="Lindberg D.R."/>
            <person name="Seaver E.C."/>
            <person name="Weisblat D.A."/>
            <person name="Putnam N.H."/>
            <person name="Rokhsar D.S."/>
        </authorList>
    </citation>
    <scope>NUCLEOTIDE SEQUENCE [LARGE SCALE GENOMIC DNA]</scope>
</reference>
<evidence type="ECO:0000256" key="1">
    <source>
        <dbReference type="SAM" id="MobiDB-lite"/>
    </source>
</evidence>
<dbReference type="AlphaFoldDB" id="V4AY00"/>
<protein>
    <submittedName>
        <fullName evidence="2">Uncharacterized protein</fullName>
    </submittedName>
</protein>
<gene>
    <name evidence="2" type="ORF">LOTGIDRAFT_176415</name>
</gene>
<dbReference type="KEGG" id="lgi:LOTGIDRAFT_176415"/>
<dbReference type="HOGENOM" id="CLU_793610_0_0_1"/>
<evidence type="ECO:0000313" key="2">
    <source>
        <dbReference type="EMBL" id="ESP02438.1"/>
    </source>
</evidence>
<accession>V4AY00</accession>
<dbReference type="GeneID" id="20243747"/>
<organism evidence="2 3">
    <name type="scientific">Lottia gigantea</name>
    <name type="common">Giant owl limpet</name>
    <dbReference type="NCBI Taxonomy" id="225164"/>
    <lineage>
        <taxon>Eukaryota</taxon>
        <taxon>Metazoa</taxon>
        <taxon>Spiralia</taxon>
        <taxon>Lophotrochozoa</taxon>
        <taxon>Mollusca</taxon>
        <taxon>Gastropoda</taxon>
        <taxon>Patellogastropoda</taxon>
        <taxon>Lottioidea</taxon>
        <taxon>Lottiidae</taxon>
        <taxon>Lottia</taxon>
    </lineage>
</organism>
<evidence type="ECO:0000313" key="3">
    <source>
        <dbReference type="Proteomes" id="UP000030746"/>
    </source>
</evidence>
<dbReference type="Proteomes" id="UP000030746">
    <property type="component" value="Unassembled WGS sequence"/>
</dbReference>
<name>V4AY00_LOTGI</name>
<feature type="non-terminal residue" evidence="2">
    <location>
        <position position="1"/>
    </location>
</feature>
<dbReference type="CTD" id="20243747"/>